<proteinExistence type="predicted"/>
<organism evidence="2 3">
    <name type="scientific">Aspergillus pseudoustus</name>
    <dbReference type="NCBI Taxonomy" id="1810923"/>
    <lineage>
        <taxon>Eukaryota</taxon>
        <taxon>Fungi</taxon>
        <taxon>Dikarya</taxon>
        <taxon>Ascomycota</taxon>
        <taxon>Pezizomycotina</taxon>
        <taxon>Eurotiomycetes</taxon>
        <taxon>Eurotiomycetidae</taxon>
        <taxon>Eurotiales</taxon>
        <taxon>Aspergillaceae</taxon>
        <taxon>Aspergillus</taxon>
        <taxon>Aspergillus subgen. Nidulantes</taxon>
    </lineage>
</organism>
<sequence>MQVNWGVVVVVLLDCTFAGGGDVGILEVVSRGSSGGGSSSMGIESVPLALDGPGSVSSELGNNVLRVRAWVRVELPGTGRVKASVMSRSISSSCNCGTRLKSPGTEKACGE</sequence>
<evidence type="ECO:0000313" key="3">
    <source>
        <dbReference type="Proteomes" id="UP001610446"/>
    </source>
</evidence>
<reference evidence="2 3" key="1">
    <citation type="submission" date="2024-07" db="EMBL/GenBank/DDBJ databases">
        <title>Section-level genome sequencing and comparative genomics of Aspergillus sections Usti and Cavernicolus.</title>
        <authorList>
            <consortium name="Lawrence Berkeley National Laboratory"/>
            <person name="Nybo J.L."/>
            <person name="Vesth T.C."/>
            <person name="Theobald S."/>
            <person name="Frisvad J.C."/>
            <person name="Larsen T.O."/>
            <person name="Kjaerboelling I."/>
            <person name="Rothschild-Mancinelli K."/>
            <person name="Lyhne E.K."/>
            <person name="Kogle M.E."/>
            <person name="Barry K."/>
            <person name="Clum A."/>
            <person name="Na H."/>
            <person name="Ledsgaard L."/>
            <person name="Lin J."/>
            <person name="Lipzen A."/>
            <person name="Kuo A."/>
            <person name="Riley R."/>
            <person name="Mondo S."/>
            <person name="Labutti K."/>
            <person name="Haridas S."/>
            <person name="Pangalinan J."/>
            <person name="Salamov A.A."/>
            <person name="Simmons B.A."/>
            <person name="Magnuson J.K."/>
            <person name="Chen J."/>
            <person name="Drula E."/>
            <person name="Henrissat B."/>
            <person name="Wiebenga A."/>
            <person name="Lubbers R.J."/>
            <person name="Gomes A.C."/>
            <person name="Makela M.R."/>
            <person name="Stajich J."/>
            <person name="Grigoriev I.V."/>
            <person name="Mortensen U.H."/>
            <person name="De Vries R.P."/>
            <person name="Baker S.E."/>
            <person name="Andersen M.R."/>
        </authorList>
    </citation>
    <scope>NUCLEOTIDE SEQUENCE [LARGE SCALE GENOMIC DNA]</scope>
    <source>
        <strain evidence="2 3">CBS 123904</strain>
    </source>
</reference>
<protein>
    <recommendedName>
        <fullName evidence="4">Secreted protein</fullName>
    </recommendedName>
</protein>
<dbReference type="Proteomes" id="UP001610446">
    <property type="component" value="Unassembled WGS sequence"/>
</dbReference>
<keyword evidence="1" id="KW-0732">Signal</keyword>
<dbReference type="EMBL" id="JBFXLU010000113">
    <property type="protein sequence ID" value="KAL2841176.1"/>
    <property type="molecule type" value="Genomic_DNA"/>
</dbReference>
<evidence type="ECO:0000313" key="2">
    <source>
        <dbReference type="EMBL" id="KAL2841176.1"/>
    </source>
</evidence>
<feature type="chain" id="PRO_5045557937" description="Secreted protein" evidence="1">
    <location>
        <begin position="21"/>
        <end position="111"/>
    </location>
</feature>
<evidence type="ECO:0000256" key="1">
    <source>
        <dbReference type="SAM" id="SignalP"/>
    </source>
</evidence>
<comment type="caution">
    <text evidence="2">The sequence shown here is derived from an EMBL/GenBank/DDBJ whole genome shotgun (WGS) entry which is preliminary data.</text>
</comment>
<accession>A0ABR4JMB3</accession>
<feature type="signal peptide" evidence="1">
    <location>
        <begin position="1"/>
        <end position="20"/>
    </location>
</feature>
<name>A0ABR4JMB3_9EURO</name>
<keyword evidence="3" id="KW-1185">Reference proteome</keyword>
<gene>
    <name evidence="2" type="ORF">BJY01DRAFT_217912</name>
</gene>
<evidence type="ECO:0008006" key="4">
    <source>
        <dbReference type="Google" id="ProtNLM"/>
    </source>
</evidence>